<dbReference type="CDD" id="cd00209">
    <property type="entry name" value="DHFR"/>
    <property type="match status" value="1"/>
</dbReference>
<evidence type="ECO:0000256" key="7">
    <source>
        <dbReference type="RuleBase" id="RU004474"/>
    </source>
</evidence>
<dbReference type="InterPro" id="IPR001796">
    <property type="entry name" value="DHFR_dom"/>
</dbReference>
<dbReference type="GeneID" id="25317151"/>
<dbReference type="GO" id="GO:0046452">
    <property type="term" value="P:dihydrofolate metabolic process"/>
    <property type="evidence" value="ECO:0007669"/>
    <property type="project" value="TreeGrafter"/>
</dbReference>
<proteinExistence type="inferred from homology"/>
<dbReference type="GO" id="GO:0050661">
    <property type="term" value="F:NADP binding"/>
    <property type="evidence" value="ECO:0007669"/>
    <property type="project" value="InterPro"/>
</dbReference>
<dbReference type="PANTHER" id="PTHR48069:SF3">
    <property type="entry name" value="DIHYDROFOLATE REDUCTASE"/>
    <property type="match status" value="1"/>
</dbReference>
<sequence>MPPPTTHRPLTLIVATTPVLRTSTSTSTICSLPITTDPTNTANTTSHLLGIGLNGTLPWPRIKSDMSFFARVTTRPPRDMPPTTTNAIIMGRKTYESLPKNLRPLAKRINVVITRDTSGAVRSQILAELEAQRERLRLKKQQQQQQAGYEIVKEGGASAGAGEEENEPVTDALVSTSLEDALESLQQTQKQTTQVGNLFVIGGGEIYAAALRLPPDSPYGRGLRIVMTKVKKKKSSISKDSNGDVVAVTQESEPEEEYFQCDTFFPLNAHDLSPQSGWREAPADEVSDWVGEPVSPDWKDEGDVSIKIVGYERVSS</sequence>
<evidence type="ECO:0000256" key="4">
    <source>
        <dbReference type="ARBA" id="ARBA00022563"/>
    </source>
</evidence>
<protein>
    <recommendedName>
        <fullName evidence="3">Dihydrofolate reductase</fullName>
        <ecNumber evidence="2">1.5.1.3</ecNumber>
    </recommendedName>
</protein>
<evidence type="ECO:0000313" key="11">
    <source>
        <dbReference type="Proteomes" id="UP000053958"/>
    </source>
</evidence>
<feature type="region of interest" description="Disordered" evidence="8">
    <location>
        <begin position="275"/>
        <end position="296"/>
    </location>
</feature>
<comment type="caution">
    <text evidence="10">The sequence shown here is derived from an EMBL/GenBank/DDBJ whole genome shotgun (WGS) entry which is preliminary data.</text>
</comment>
<keyword evidence="6" id="KW-0560">Oxidoreductase</keyword>
<dbReference type="GO" id="GO:0006730">
    <property type="term" value="P:one-carbon metabolic process"/>
    <property type="evidence" value="ECO:0007669"/>
    <property type="project" value="UniProtKB-KW"/>
</dbReference>
<dbReference type="PRINTS" id="PR00070">
    <property type="entry name" value="DHFR"/>
</dbReference>
<keyword evidence="5" id="KW-0521">NADP</keyword>
<dbReference type="STRING" id="1408163.A0A0F4YTK4"/>
<evidence type="ECO:0000256" key="2">
    <source>
        <dbReference type="ARBA" id="ARBA00012856"/>
    </source>
</evidence>
<dbReference type="PROSITE" id="PS00075">
    <property type="entry name" value="DHFR_1"/>
    <property type="match status" value="1"/>
</dbReference>
<dbReference type="AlphaFoldDB" id="A0A0F4YTK4"/>
<evidence type="ECO:0000256" key="3">
    <source>
        <dbReference type="ARBA" id="ARBA00018886"/>
    </source>
</evidence>
<dbReference type="Pfam" id="PF00186">
    <property type="entry name" value="DHFR_1"/>
    <property type="match status" value="1"/>
</dbReference>
<name>A0A0F4YTK4_RASE3</name>
<dbReference type="EC" id="1.5.1.3" evidence="2"/>
<reference evidence="10 11" key="1">
    <citation type="submission" date="2015-04" db="EMBL/GenBank/DDBJ databases">
        <authorList>
            <person name="Heijne W.H."/>
            <person name="Fedorova N.D."/>
            <person name="Nierman W.C."/>
            <person name="Vollebregt A.W."/>
            <person name="Zhao Z."/>
            <person name="Wu L."/>
            <person name="Kumar M."/>
            <person name="Stam H."/>
            <person name="van den Berg M.A."/>
            <person name="Pel H.J."/>
        </authorList>
    </citation>
    <scope>NUCLEOTIDE SEQUENCE [LARGE SCALE GENOMIC DNA]</scope>
    <source>
        <strain evidence="10 11">CBS 393.64</strain>
    </source>
</reference>
<evidence type="ECO:0000256" key="1">
    <source>
        <dbReference type="ARBA" id="ARBA00004903"/>
    </source>
</evidence>
<dbReference type="GO" id="GO:0004146">
    <property type="term" value="F:dihydrofolate reductase activity"/>
    <property type="evidence" value="ECO:0007669"/>
    <property type="project" value="UniProtKB-EC"/>
</dbReference>
<dbReference type="RefSeq" id="XP_013327763.1">
    <property type="nucleotide sequence ID" value="XM_013472309.1"/>
</dbReference>
<dbReference type="EMBL" id="LASV01000199">
    <property type="protein sequence ID" value="KKA21151.1"/>
    <property type="molecule type" value="Genomic_DNA"/>
</dbReference>
<dbReference type="PROSITE" id="PS51330">
    <property type="entry name" value="DHFR_2"/>
    <property type="match status" value="1"/>
</dbReference>
<organism evidence="10 11">
    <name type="scientific">Rasamsonia emersonii (strain ATCC 16479 / CBS 393.64 / IMI 116815)</name>
    <dbReference type="NCBI Taxonomy" id="1408163"/>
    <lineage>
        <taxon>Eukaryota</taxon>
        <taxon>Fungi</taxon>
        <taxon>Dikarya</taxon>
        <taxon>Ascomycota</taxon>
        <taxon>Pezizomycotina</taxon>
        <taxon>Eurotiomycetes</taxon>
        <taxon>Eurotiomycetidae</taxon>
        <taxon>Eurotiales</taxon>
        <taxon>Trichocomaceae</taxon>
        <taxon>Rasamsonia</taxon>
    </lineage>
</organism>
<dbReference type="Proteomes" id="UP000053958">
    <property type="component" value="Unassembled WGS sequence"/>
</dbReference>
<dbReference type="SUPFAM" id="SSF53597">
    <property type="entry name" value="Dihydrofolate reductase-like"/>
    <property type="match status" value="1"/>
</dbReference>
<keyword evidence="4" id="KW-0554">One-carbon metabolism</keyword>
<dbReference type="Gene3D" id="3.40.430.10">
    <property type="entry name" value="Dihydrofolate Reductase, subunit A"/>
    <property type="match status" value="1"/>
</dbReference>
<feature type="domain" description="DHFR" evidence="9">
    <location>
        <begin position="9"/>
        <end position="313"/>
    </location>
</feature>
<dbReference type="OrthoDB" id="414698at2759"/>
<dbReference type="GO" id="GO:0005739">
    <property type="term" value="C:mitochondrion"/>
    <property type="evidence" value="ECO:0007669"/>
    <property type="project" value="TreeGrafter"/>
</dbReference>
<evidence type="ECO:0000256" key="8">
    <source>
        <dbReference type="SAM" id="MobiDB-lite"/>
    </source>
</evidence>
<evidence type="ECO:0000256" key="6">
    <source>
        <dbReference type="ARBA" id="ARBA00023002"/>
    </source>
</evidence>
<evidence type="ECO:0000256" key="5">
    <source>
        <dbReference type="ARBA" id="ARBA00022857"/>
    </source>
</evidence>
<comment type="similarity">
    <text evidence="7">Belongs to the dihydrofolate reductase family.</text>
</comment>
<dbReference type="PANTHER" id="PTHR48069">
    <property type="entry name" value="DIHYDROFOLATE REDUCTASE"/>
    <property type="match status" value="1"/>
</dbReference>
<evidence type="ECO:0000259" key="9">
    <source>
        <dbReference type="PROSITE" id="PS51330"/>
    </source>
</evidence>
<dbReference type="InterPro" id="IPR024072">
    <property type="entry name" value="DHFR-like_dom_sf"/>
</dbReference>
<dbReference type="InterPro" id="IPR012259">
    <property type="entry name" value="DHFR"/>
</dbReference>
<dbReference type="InterPro" id="IPR017925">
    <property type="entry name" value="DHFR_CS"/>
</dbReference>
<dbReference type="UniPathway" id="UPA00077">
    <property type="reaction ID" value="UER00158"/>
</dbReference>
<gene>
    <name evidence="10" type="ORF">T310_4804</name>
</gene>
<accession>A0A0F4YTK4</accession>
<dbReference type="GO" id="GO:0046654">
    <property type="term" value="P:tetrahydrofolate biosynthetic process"/>
    <property type="evidence" value="ECO:0007669"/>
    <property type="project" value="UniProtKB-UniPathway"/>
</dbReference>
<comment type="pathway">
    <text evidence="1">Cofactor biosynthesis; tetrahydrofolate biosynthesis; 5,6,7,8-tetrahydrofolate from 7,8-dihydrofolate: step 1/1.</text>
</comment>
<dbReference type="GO" id="GO:0046655">
    <property type="term" value="P:folic acid metabolic process"/>
    <property type="evidence" value="ECO:0007669"/>
    <property type="project" value="TreeGrafter"/>
</dbReference>
<evidence type="ECO:0000313" key="10">
    <source>
        <dbReference type="EMBL" id="KKA21151.1"/>
    </source>
</evidence>
<keyword evidence="11" id="KW-1185">Reference proteome</keyword>